<proteinExistence type="predicted"/>
<protein>
    <submittedName>
        <fullName evidence="1">Uncharacterized protein</fullName>
    </submittedName>
</protein>
<accession>A0A6M5YGR3</accession>
<reference evidence="2" key="1">
    <citation type="submission" date="2020-05" db="EMBL/GenBank/DDBJ databases">
        <title>Frigoriglobus tundricola gen. nov., sp. nov., a psychrotolerant cellulolytic planctomycete of the family Gemmataceae with two divergent copies of 16S rRNA gene.</title>
        <authorList>
            <person name="Kulichevskaya I.S."/>
            <person name="Ivanova A.A."/>
            <person name="Naumoff D.G."/>
            <person name="Beletsky A.V."/>
            <person name="Rijpstra W.I.C."/>
            <person name="Sinninghe Damste J.S."/>
            <person name="Mardanov A.V."/>
            <person name="Ravin N.V."/>
            <person name="Dedysh S.N."/>
        </authorList>
    </citation>
    <scope>NUCLEOTIDE SEQUENCE [LARGE SCALE GENOMIC DNA]</scope>
    <source>
        <strain evidence="2">PL17</strain>
    </source>
</reference>
<dbReference type="EMBL" id="CP053452">
    <property type="protein sequence ID" value="QJW93215.1"/>
    <property type="molecule type" value="Genomic_DNA"/>
</dbReference>
<dbReference type="Proteomes" id="UP000503447">
    <property type="component" value="Chromosome"/>
</dbReference>
<evidence type="ECO:0000313" key="1">
    <source>
        <dbReference type="EMBL" id="QJW93215.1"/>
    </source>
</evidence>
<gene>
    <name evidence="1" type="ORF">FTUN_0720</name>
</gene>
<organism evidence="1 2">
    <name type="scientific">Frigoriglobus tundricola</name>
    <dbReference type="NCBI Taxonomy" id="2774151"/>
    <lineage>
        <taxon>Bacteria</taxon>
        <taxon>Pseudomonadati</taxon>
        <taxon>Planctomycetota</taxon>
        <taxon>Planctomycetia</taxon>
        <taxon>Gemmatales</taxon>
        <taxon>Gemmataceae</taxon>
        <taxon>Frigoriglobus</taxon>
    </lineage>
</organism>
<dbReference type="KEGG" id="ftj:FTUN_0720"/>
<name>A0A6M5YGR3_9BACT</name>
<sequence length="78" mass="8827">MQQMALNGSEVWAFVVETDEGMRVRFALDDWQQLNLGHGQRVPVRVAGKDDVWLFVSSVTELPPVVWVTMSRRVRAAG</sequence>
<keyword evidence="2" id="KW-1185">Reference proteome</keyword>
<dbReference type="RefSeq" id="WP_171469457.1">
    <property type="nucleotide sequence ID" value="NZ_CP053452.2"/>
</dbReference>
<evidence type="ECO:0000313" key="2">
    <source>
        <dbReference type="Proteomes" id="UP000503447"/>
    </source>
</evidence>
<dbReference type="AlphaFoldDB" id="A0A6M5YGR3"/>